<evidence type="ECO:0000256" key="6">
    <source>
        <dbReference type="ARBA" id="ARBA00023139"/>
    </source>
</evidence>
<protein>
    <submittedName>
        <fullName evidence="10">Ger(X)C family spore germination protein</fullName>
    </submittedName>
</protein>
<dbReference type="GO" id="GO:0016020">
    <property type="term" value="C:membrane"/>
    <property type="evidence" value="ECO:0007669"/>
    <property type="project" value="UniProtKB-SubCell"/>
</dbReference>
<evidence type="ECO:0000313" key="11">
    <source>
        <dbReference type="Proteomes" id="UP000295132"/>
    </source>
</evidence>
<keyword evidence="3" id="KW-0309">Germination</keyword>
<dbReference type="NCBIfam" id="TIGR02887">
    <property type="entry name" value="spore_ger_x_C"/>
    <property type="match status" value="1"/>
</dbReference>
<sequence>MKKFLIIFLLIILFLPIVSACWNQKELTDLAFVMALGIDKGENQKFEFSVQIVNPGNVSSGQNGGGQGLPIVVYKSSGNTLTEAARKLTKQISRRLYYAHTNLVVVGEEVAKTDLLDLLDALDRDPEFRTTTELVVARNVSAEDMISTLSLLDKLPVNKITKEINTTEKLLGENMHVPIDDFLAALVSKGKQPVANGIRLIGDTENIGKSDILQKTKADGIPAAAGLALFKSGKLTGWVDQKNARGVVWVLNKVQSTDINVSWNGKKDALSIAPIRSKTKVTPSMKNGKPLINVFIENEGWISEANTAIDLSNPEVIKKIDQLVQNEIQKEVLEAIKAAQRKKSDVFGFGETIHRTFPLYWKKIKTDWDNQFAELDVNVQVASYVRREGIRVNPFWVDFTK</sequence>
<evidence type="ECO:0000256" key="1">
    <source>
        <dbReference type="ARBA" id="ARBA00004635"/>
    </source>
</evidence>
<keyword evidence="5" id="KW-0472">Membrane</keyword>
<dbReference type="InterPro" id="IPR038501">
    <property type="entry name" value="Spore_GerAC_C_sf"/>
</dbReference>
<dbReference type="EMBL" id="SMYO01000003">
    <property type="protein sequence ID" value="TDK63148.1"/>
    <property type="molecule type" value="Genomic_DNA"/>
</dbReference>
<reference evidence="10 11" key="1">
    <citation type="submission" date="2019-03" db="EMBL/GenBank/DDBJ databases">
        <title>Bacillus niacini sp. nov. a Nicotinate-Metabolizing Mesophile Isolated from Soil.</title>
        <authorList>
            <person name="Zhang G."/>
        </authorList>
    </citation>
    <scope>NUCLEOTIDE SEQUENCE [LARGE SCALE GENOMIC DNA]</scope>
    <source>
        <strain evidence="10 11">WN066</strain>
    </source>
</reference>
<comment type="subcellular location">
    <subcellularLocation>
        <location evidence="1">Membrane</location>
        <topology evidence="1">Lipid-anchor</topology>
    </subcellularLocation>
</comment>
<keyword evidence="7" id="KW-0449">Lipoprotein</keyword>
<proteinExistence type="inferred from homology"/>
<dbReference type="Proteomes" id="UP000295132">
    <property type="component" value="Unassembled WGS sequence"/>
</dbReference>
<evidence type="ECO:0000259" key="8">
    <source>
        <dbReference type="Pfam" id="PF05504"/>
    </source>
</evidence>
<dbReference type="AlphaFoldDB" id="A0A4R5VVC3"/>
<dbReference type="Gene3D" id="6.20.190.10">
    <property type="entry name" value="Nutrient germinant receptor protein C, domain 1"/>
    <property type="match status" value="1"/>
</dbReference>
<comment type="caution">
    <text evidence="10">The sequence shown here is derived from an EMBL/GenBank/DDBJ whole genome shotgun (WGS) entry which is preliminary data.</text>
</comment>
<gene>
    <name evidence="10" type="ORF">E2K98_06755</name>
</gene>
<keyword evidence="6" id="KW-0564">Palmitate</keyword>
<comment type="similarity">
    <text evidence="2">Belongs to the GerABKC lipoprotein family.</text>
</comment>
<evidence type="ECO:0000256" key="4">
    <source>
        <dbReference type="ARBA" id="ARBA00022729"/>
    </source>
</evidence>
<dbReference type="InterPro" id="IPR057336">
    <property type="entry name" value="GerAC_N"/>
</dbReference>
<evidence type="ECO:0000259" key="9">
    <source>
        <dbReference type="Pfam" id="PF25198"/>
    </source>
</evidence>
<dbReference type="RefSeq" id="WP_133333490.1">
    <property type="nucleotide sequence ID" value="NZ_SMYO01000003.1"/>
</dbReference>
<dbReference type="GO" id="GO:0009847">
    <property type="term" value="P:spore germination"/>
    <property type="evidence" value="ECO:0007669"/>
    <property type="project" value="InterPro"/>
</dbReference>
<dbReference type="InterPro" id="IPR008844">
    <property type="entry name" value="Spore_GerAC-like"/>
</dbReference>
<evidence type="ECO:0000256" key="5">
    <source>
        <dbReference type="ARBA" id="ARBA00023136"/>
    </source>
</evidence>
<keyword evidence="4" id="KW-0732">Signal</keyword>
<feature type="domain" description="Spore germination GerAC-like C-terminal" evidence="8">
    <location>
        <begin position="226"/>
        <end position="389"/>
    </location>
</feature>
<feature type="domain" description="Spore germination protein N-terminal" evidence="9">
    <location>
        <begin position="23"/>
        <end position="199"/>
    </location>
</feature>
<organism evidence="10 11">
    <name type="scientific">Bacillus salipaludis</name>
    <dbReference type="NCBI Taxonomy" id="2547811"/>
    <lineage>
        <taxon>Bacteria</taxon>
        <taxon>Bacillati</taxon>
        <taxon>Bacillota</taxon>
        <taxon>Bacilli</taxon>
        <taxon>Bacillales</taxon>
        <taxon>Bacillaceae</taxon>
        <taxon>Bacillus</taxon>
    </lineage>
</organism>
<dbReference type="PANTHER" id="PTHR35789">
    <property type="entry name" value="SPORE GERMINATION PROTEIN B3"/>
    <property type="match status" value="1"/>
</dbReference>
<evidence type="ECO:0000313" key="10">
    <source>
        <dbReference type="EMBL" id="TDK63148.1"/>
    </source>
</evidence>
<name>A0A4R5VVC3_9BACI</name>
<accession>A0A4R5VVC3</accession>
<dbReference type="PANTHER" id="PTHR35789:SF1">
    <property type="entry name" value="SPORE GERMINATION PROTEIN B3"/>
    <property type="match status" value="1"/>
</dbReference>
<evidence type="ECO:0000256" key="3">
    <source>
        <dbReference type="ARBA" id="ARBA00022544"/>
    </source>
</evidence>
<dbReference type="Pfam" id="PF05504">
    <property type="entry name" value="Spore_GerAC"/>
    <property type="match status" value="1"/>
</dbReference>
<dbReference type="InterPro" id="IPR046953">
    <property type="entry name" value="Spore_GerAC-like_C"/>
</dbReference>
<dbReference type="PROSITE" id="PS51257">
    <property type="entry name" value="PROKAR_LIPOPROTEIN"/>
    <property type="match status" value="1"/>
</dbReference>
<dbReference type="Gene3D" id="3.30.300.210">
    <property type="entry name" value="Nutrient germinant receptor protein C, domain 3"/>
    <property type="match status" value="1"/>
</dbReference>
<dbReference type="Pfam" id="PF25198">
    <property type="entry name" value="Spore_GerAC_N"/>
    <property type="match status" value="1"/>
</dbReference>
<evidence type="ECO:0000256" key="7">
    <source>
        <dbReference type="ARBA" id="ARBA00023288"/>
    </source>
</evidence>
<evidence type="ECO:0000256" key="2">
    <source>
        <dbReference type="ARBA" id="ARBA00007886"/>
    </source>
</evidence>